<name>A0A0W8FVM8_9ZZZZ</name>
<evidence type="ECO:0000313" key="3">
    <source>
        <dbReference type="EMBL" id="KUG24918.1"/>
    </source>
</evidence>
<dbReference type="SUPFAM" id="SSF143414">
    <property type="entry name" value="CcmK-like"/>
    <property type="match status" value="1"/>
</dbReference>
<protein>
    <submittedName>
        <fullName evidence="3">Ethanolamine utilization protein</fullName>
    </submittedName>
</protein>
<dbReference type="PANTHER" id="PTHR33941">
    <property type="entry name" value="PROPANEDIOL UTILIZATION PROTEIN PDUA"/>
    <property type="match status" value="1"/>
</dbReference>
<dbReference type="InterPro" id="IPR044872">
    <property type="entry name" value="CcmK/CsoS1_BMC"/>
</dbReference>
<reference evidence="3" key="1">
    <citation type="journal article" date="2015" name="Proc. Natl. Acad. Sci. U.S.A.">
        <title>Networks of energetic and metabolic interactions define dynamics in microbial communities.</title>
        <authorList>
            <person name="Embree M."/>
            <person name="Liu J.K."/>
            <person name="Al-Bassam M.M."/>
            <person name="Zengler K."/>
        </authorList>
    </citation>
    <scope>NUCLEOTIDE SEQUENCE</scope>
</reference>
<accession>A0A0W8FVM8</accession>
<feature type="domain" description="BMC" evidence="2">
    <location>
        <begin position="4"/>
        <end position="88"/>
    </location>
</feature>
<dbReference type="GO" id="GO:0031469">
    <property type="term" value="C:bacterial microcompartment"/>
    <property type="evidence" value="ECO:0007669"/>
    <property type="project" value="InterPro"/>
</dbReference>
<dbReference type="PROSITE" id="PS51930">
    <property type="entry name" value="BMC_2"/>
    <property type="match status" value="1"/>
</dbReference>
<dbReference type="Gene3D" id="3.30.70.1710">
    <property type="match status" value="1"/>
</dbReference>
<organism evidence="3">
    <name type="scientific">hydrocarbon metagenome</name>
    <dbReference type="NCBI Taxonomy" id="938273"/>
    <lineage>
        <taxon>unclassified sequences</taxon>
        <taxon>metagenomes</taxon>
        <taxon>ecological metagenomes</taxon>
    </lineage>
</organism>
<dbReference type="CDD" id="cd07045">
    <property type="entry name" value="BMC_CcmK_like"/>
    <property type="match status" value="1"/>
</dbReference>
<dbReference type="EMBL" id="LNQE01000798">
    <property type="protein sequence ID" value="KUG24918.1"/>
    <property type="molecule type" value="Genomic_DNA"/>
</dbReference>
<evidence type="ECO:0000259" key="2">
    <source>
        <dbReference type="PROSITE" id="PS51930"/>
    </source>
</evidence>
<dbReference type="InterPro" id="IPR037233">
    <property type="entry name" value="CcmK-like_sf"/>
</dbReference>
<dbReference type="Pfam" id="PF00936">
    <property type="entry name" value="BMC"/>
    <property type="match status" value="1"/>
</dbReference>
<dbReference type="SMART" id="SM00877">
    <property type="entry name" value="BMC"/>
    <property type="match status" value="1"/>
</dbReference>
<dbReference type="InterPro" id="IPR050575">
    <property type="entry name" value="BMC_shell"/>
</dbReference>
<feature type="region of interest" description="Disordered" evidence="1">
    <location>
        <begin position="134"/>
        <end position="165"/>
    </location>
</feature>
<comment type="caution">
    <text evidence="3">The sequence shown here is derived from an EMBL/GenBank/DDBJ whole genome shotgun (WGS) entry which is preliminary data.</text>
</comment>
<dbReference type="InterPro" id="IPR000249">
    <property type="entry name" value="BMC_dom"/>
</dbReference>
<gene>
    <name evidence="3" type="ORF">ASZ90_005261</name>
</gene>
<proteinExistence type="predicted"/>
<dbReference type="AlphaFoldDB" id="A0A0W8FVM8"/>
<sequence>MLLALGLIETKGLVGAIEAADAMCKAANVKLVSKEKVTGALIVVKIVGEVAAVQSAVDAGAAAAQRVGQLISAHVIPRPDEQMESIIYENIPKVSKPKKKTESRDEIIEEPEPDEINDEEIEEVTEEIVDEIHEEEEYDSGLFDEDEPKDEYPSDNETYFAGEIPPKSELQKLNVHELRRLARSIDSFPIKGREISKANRQVLIEYFDSLR</sequence>
<evidence type="ECO:0000256" key="1">
    <source>
        <dbReference type="SAM" id="MobiDB-lite"/>
    </source>
</evidence>
<feature type="compositionally biased region" description="Acidic residues" evidence="1">
    <location>
        <begin position="134"/>
        <end position="149"/>
    </location>
</feature>
<dbReference type="PANTHER" id="PTHR33941:SF11">
    <property type="entry name" value="BACTERIAL MICROCOMPARTMENT SHELL PROTEIN PDUJ"/>
    <property type="match status" value="1"/>
</dbReference>